<evidence type="ECO:0000313" key="2">
    <source>
        <dbReference type="Proteomes" id="UP000000305"/>
    </source>
</evidence>
<dbReference type="AlphaFoldDB" id="E9HNJ3"/>
<dbReference type="EMBL" id="GL732696">
    <property type="protein sequence ID" value="EFX66701.1"/>
    <property type="molecule type" value="Genomic_DNA"/>
</dbReference>
<dbReference type="InParanoid" id="E9HNJ3"/>
<gene>
    <name evidence="1" type="ORF">DAPPUDRAFT_262706</name>
</gene>
<reference evidence="1 2" key="1">
    <citation type="journal article" date="2011" name="Science">
        <title>The ecoresponsive genome of Daphnia pulex.</title>
        <authorList>
            <person name="Colbourne J.K."/>
            <person name="Pfrender M.E."/>
            <person name="Gilbert D."/>
            <person name="Thomas W.K."/>
            <person name="Tucker A."/>
            <person name="Oakley T.H."/>
            <person name="Tokishita S."/>
            <person name="Aerts A."/>
            <person name="Arnold G.J."/>
            <person name="Basu M.K."/>
            <person name="Bauer D.J."/>
            <person name="Caceres C.E."/>
            <person name="Carmel L."/>
            <person name="Casola C."/>
            <person name="Choi J.H."/>
            <person name="Detter J.C."/>
            <person name="Dong Q."/>
            <person name="Dusheyko S."/>
            <person name="Eads B.D."/>
            <person name="Frohlich T."/>
            <person name="Geiler-Samerotte K.A."/>
            <person name="Gerlach D."/>
            <person name="Hatcher P."/>
            <person name="Jogdeo S."/>
            <person name="Krijgsveld J."/>
            <person name="Kriventseva E.V."/>
            <person name="Kultz D."/>
            <person name="Laforsch C."/>
            <person name="Lindquist E."/>
            <person name="Lopez J."/>
            <person name="Manak J.R."/>
            <person name="Muller J."/>
            <person name="Pangilinan J."/>
            <person name="Patwardhan R.P."/>
            <person name="Pitluck S."/>
            <person name="Pritham E.J."/>
            <person name="Rechtsteiner A."/>
            <person name="Rho M."/>
            <person name="Rogozin I.B."/>
            <person name="Sakarya O."/>
            <person name="Salamov A."/>
            <person name="Schaack S."/>
            <person name="Shapiro H."/>
            <person name="Shiga Y."/>
            <person name="Skalitzky C."/>
            <person name="Smith Z."/>
            <person name="Souvorov A."/>
            <person name="Sung W."/>
            <person name="Tang Z."/>
            <person name="Tsuchiya D."/>
            <person name="Tu H."/>
            <person name="Vos H."/>
            <person name="Wang M."/>
            <person name="Wolf Y.I."/>
            <person name="Yamagata H."/>
            <person name="Yamada T."/>
            <person name="Ye Y."/>
            <person name="Shaw J.R."/>
            <person name="Andrews J."/>
            <person name="Crease T.J."/>
            <person name="Tang H."/>
            <person name="Lucas S.M."/>
            <person name="Robertson H.M."/>
            <person name="Bork P."/>
            <person name="Koonin E.V."/>
            <person name="Zdobnov E.M."/>
            <person name="Grigoriev I.V."/>
            <person name="Lynch M."/>
            <person name="Boore J.L."/>
        </authorList>
    </citation>
    <scope>NUCLEOTIDE SEQUENCE [LARGE SCALE GENOMIC DNA]</scope>
</reference>
<keyword evidence="2" id="KW-1185">Reference proteome</keyword>
<dbReference type="HOGENOM" id="CLU_2560589_0_0_1"/>
<name>E9HNJ3_DAPPU</name>
<dbReference type="KEGG" id="dpx:DAPPUDRAFT_262706"/>
<evidence type="ECO:0000313" key="1">
    <source>
        <dbReference type="EMBL" id="EFX66701.1"/>
    </source>
</evidence>
<organism evidence="1 2">
    <name type="scientific">Daphnia pulex</name>
    <name type="common">Water flea</name>
    <dbReference type="NCBI Taxonomy" id="6669"/>
    <lineage>
        <taxon>Eukaryota</taxon>
        <taxon>Metazoa</taxon>
        <taxon>Ecdysozoa</taxon>
        <taxon>Arthropoda</taxon>
        <taxon>Crustacea</taxon>
        <taxon>Branchiopoda</taxon>
        <taxon>Diplostraca</taxon>
        <taxon>Cladocera</taxon>
        <taxon>Anomopoda</taxon>
        <taxon>Daphniidae</taxon>
        <taxon>Daphnia</taxon>
    </lineage>
</organism>
<accession>E9HNJ3</accession>
<protein>
    <submittedName>
        <fullName evidence="1">Uncharacterized protein</fullName>
    </submittedName>
</protein>
<dbReference type="Proteomes" id="UP000000305">
    <property type="component" value="Unassembled WGS sequence"/>
</dbReference>
<proteinExistence type="predicted"/>
<sequence length="82" mass="8919">MTTCQLLLPSNMGHHPSLQGKLDFKENFKRVHSINRLGVSAPGVGGIFCITSTRIADTKGPKSIAMDPFAFFRSETESLGPK</sequence>